<dbReference type="AlphaFoldDB" id="A0A1J5R6J0"/>
<organism evidence="2">
    <name type="scientific">mine drainage metagenome</name>
    <dbReference type="NCBI Taxonomy" id="410659"/>
    <lineage>
        <taxon>unclassified sequences</taxon>
        <taxon>metagenomes</taxon>
        <taxon>ecological metagenomes</taxon>
    </lineage>
</organism>
<evidence type="ECO:0000313" key="2">
    <source>
        <dbReference type="EMBL" id="OIQ91018.1"/>
    </source>
</evidence>
<gene>
    <name evidence="2" type="ORF">GALL_270970</name>
</gene>
<evidence type="ECO:0000256" key="1">
    <source>
        <dbReference type="SAM" id="MobiDB-lite"/>
    </source>
</evidence>
<accession>A0A1J5R6J0</accession>
<proteinExistence type="predicted"/>
<name>A0A1J5R6J0_9ZZZZ</name>
<feature type="compositionally biased region" description="Basic and acidic residues" evidence="1">
    <location>
        <begin position="74"/>
        <end position="86"/>
    </location>
</feature>
<protein>
    <submittedName>
        <fullName evidence="2">Uncharacterized protein</fullName>
    </submittedName>
</protein>
<sequence>MTEENKHAKYFFFVGSTKYETELEVVSGQYVKSRIENLPQGAGLELEGEGHEPNKPFLDSDTVSLEIGHGQGPRRQESEHPPHQRPRLDLMRLCLAVPVLHGRPQLHLFAKSVA</sequence>
<reference evidence="2" key="1">
    <citation type="submission" date="2016-10" db="EMBL/GenBank/DDBJ databases">
        <title>Sequence of Gallionella enrichment culture.</title>
        <authorList>
            <person name="Poehlein A."/>
            <person name="Muehling M."/>
            <person name="Daniel R."/>
        </authorList>
    </citation>
    <scope>NUCLEOTIDE SEQUENCE</scope>
</reference>
<comment type="caution">
    <text evidence="2">The sequence shown here is derived from an EMBL/GenBank/DDBJ whole genome shotgun (WGS) entry which is preliminary data.</text>
</comment>
<feature type="region of interest" description="Disordered" evidence="1">
    <location>
        <begin position="44"/>
        <end position="86"/>
    </location>
</feature>
<dbReference type="EMBL" id="MLJW01000273">
    <property type="protein sequence ID" value="OIQ91018.1"/>
    <property type="molecule type" value="Genomic_DNA"/>
</dbReference>